<name>A0A0R1WI00_9LACO</name>
<dbReference type="InterPro" id="IPR027417">
    <property type="entry name" value="P-loop_NTPase"/>
</dbReference>
<dbReference type="EMBL" id="AZGE01000027">
    <property type="protein sequence ID" value="KRM14534.1"/>
    <property type="molecule type" value="Genomic_DNA"/>
</dbReference>
<gene>
    <name evidence="2" type="ORF">FC49_GL001058</name>
</gene>
<organism evidence="2 3">
    <name type="scientific">Limosilactobacillus oris DSM 4864</name>
    <dbReference type="NCBI Taxonomy" id="1423779"/>
    <lineage>
        <taxon>Bacteria</taxon>
        <taxon>Bacillati</taxon>
        <taxon>Bacillota</taxon>
        <taxon>Bacilli</taxon>
        <taxon>Lactobacillales</taxon>
        <taxon>Lactobacillaceae</taxon>
        <taxon>Limosilactobacillus</taxon>
    </lineage>
</organism>
<evidence type="ECO:0000259" key="1">
    <source>
        <dbReference type="Pfam" id="PF13173"/>
    </source>
</evidence>
<dbReference type="PANTHER" id="PTHR33295:SF18">
    <property type="entry name" value="AAA+ ATPASE DOMAIN-CONTAINING PROTEIN"/>
    <property type="match status" value="1"/>
</dbReference>
<dbReference type="AlphaFoldDB" id="A0A0R1WI00"/>
<dbReference type="Proteomes" id="UP000050973">
    <property type="component" value="Unassembled WGS sequence"/>
</dbReference>
<comment type="caution">
    <text evidence="2">The sequence shown here is derived from an EMBL/GenBank/DDBJ whole genome shotgun (WGS) entry which is preliminary data.</text>
</comment>
<dbReference type="PANTHER" id="PTHR33295">
    <property type="entry name" value="ATPASE"/>
    <property type="match status" value="1"/>
</dbReference>
<dbReference type="Gene3D" id="3.40.50.300">
    <property type="entry name" value="P-loop containing nucleotide triphosphate hydrolases"/>
    <property type="match status" value="1"/>
</dbReference>
<accession>A0A0R1WI00</accession>
<sequence>MFVRSKQLDQLKSSISDSTIKVVYGVRRGGKTTLLEQLRSYLKRQGVPSARILIYDFDHPANAQQDPTQLFQQIKKKLTRDQVTYLFLDELETVPNYQLLVQKLVHLPRVDLYITSSAVSIQRLASQFPCRMVYLGPLRFQEFLTYHQLSANLSSLYHYLNTGGFPFAQEIRNFTVARNYFEGVINTIILNGFSQRNTLCNAGLVQQLALFLANHAGELTNVSRVVASLQDGSVNVSNKTLAAYLDFLQQGFLFAPCQELNLKTGTAKPTNAQYFPIDPSLRSILANKQNALSERNLAIVVFNELRSRGYQVFTSCKDHPVTFVGIQNQQRHYFQFNFSLLTDAAYQKTVAGLHRLPDDGPRTLILAKQGDHQLPGDDQVQTVSLVDWLMTE</sequence>
<protein>
    <recommendedName>
        <fullName evidence="1">AAA domain-containing protein</fullName>
    </recommendedName>
</protein>
<evidence type="ECO:0000313" key="3">
    <source>
        <dbReference type="Proteomes" id="UP000050973"/>
    </source>
</evidence>
<reference evidence="2 3" key="1">
    <citation type="journal article" date="2015" name="Genome Announc.">
        <title>Expanding the biotechnology potential of lactobacilli through comparative genomics of 213 strains and associated genera.</title>
        <authorList>
            <person name="Sun Z."/>
            <person name="Harris H.M."/>
            <person name="McCann A."/>
            <person name="Guo C."/>
            <person name="Argimon S."/>
            <person name="Zhang W."/>
            <person name="Yang X."/>
            <person name="Jeffery I.B."/>
            <person name="Cooney J.C."/>
            <person name="Kagawa T.F."/>
            <person name="Liu W."/>
            <person name="Song Y."/>
            <person name="Salvetti E."/>
            <person name="Wrobel A."/>
            <person name="Rasinkangas P."/>
            <person name="Parkhill J."/>
            <person name="Rea M.C."/>
            <person name="O'Sullivan O."/>
            <person name="Ritari J."/>
            <person name="Douillard F.P."/>
            <person name="Paul Ross R."/>
            <person name="Yang R."/>
            <person name="Briner A.E."/>
            <person name="Felis G.E."/>
            <person name="de Vos W.M."/>
            <person name="Barrangou R."/>
            <person name="Klaenhammer T.R."/>
            <person name="Caufield P.W."/>
            <person name="Cui Y."/>
            <person name="Zhang H."/>
            <person name="O'Toole P.W."/>
        </authorList>
    </citation>
    <scope>NUCLEOTIDE SEQUENCE [LARGE SCALE GENOMIC DNA]</scope>
    <source>
        <strain evidence="2 3">DSM 4864</strain>
    </source>
</reference>
<dbReference type="PATRIC" id="fig|1423779.3.peg.1082"/>
<proteinExistence type="predicted"/>
<evidence type="ECO:0000313" key="2">
    <source>
        <dbReference type="EMBL" id="KRM14534.1"/>
    </source>
</evidence>
<feature type="domain" description="AAA" evidence="1">
    <location>
        <begin position="19"/>
        <end position="144"/>
    </location>
</feature>
<dbReference type="SUPFAM" id="SSF52540">
    <property type="entry name" value="P-loop containing nucleoside triphosphate hydrolases"/>
    <property type="match status" value="1"/>
</dbReference>
<dbReference type="Pfam" id="PF13173">
    <property type="entry name" value="AAA_14"/>
    <property type="match status" value="1"/>
</dbReference>
<dbReference type="RefSeq" id="WP_056984717.1">
    <property type="nucleotide sequence ID" value="NZ_AZGE01000027.1"/>
</dbReference>
<dbReference type="InterPro" id="IPR041682">
    <property type="entry name" value="AAA_14"/>
</dbReference>